<dbReference type="Pfam" id="PF00012">
    <property type="entry name" value="HSP70"/>
    <property type="match status" value="1"/>
</dbReference>
<feature type="region of interest" description="Disordered" evidence="4">
    <location>
        <begin position="285"/>
        <end position="379"/>
    </location>
</feature>
<protein>
    <recommendedName>
        <fullName evidence="7">Molecular chaperone-like protein</fullName>
    </recommendedName>
</protein>
<sequence>MTVFGIDLGRSAARLAWPAGGPGAATGTAGSVAVPAAVRFAGPDETLVGEDALRPPAGPASPAGPAGAADAAQVFVPSVRDLLVRSAEAADADVRAFERTYSPESVAALVLAELATRARAATAGQVRDVVLATPTGFGVGPGAAQRRAAEEAGLAVKGTVLAPVAVCLHYGAVGEGVNQNLVVCDVGAGGREISALLVREYLVDLVPVPHLAEDLVAAVRAAGAAIGGPDLDDLDAVLLAGDGATEDVAVRLEEALGVPVRRAEPETAVANGAARSASFGFLRVNTSGAPTSSPRPDTYQSPVADVDDPEPATSRRPPASFEQRIGRTSPPAPPPYEEPPASSSSSPPPRAETVLPPRTEHVPPRATSSAPADTGPARPQPVAALHAVRREDHALLTWIWPPDCVNSVVRWRIGTSDDGRSGETVCSRRVYEHEGGFLLRVGLTESLFTVEALVPGAHPDPGPPSSVALAALPPTVRYALTVTRGRRRTGRVTLTADTDCSFPTIDVVLSEGRYLPRGAHEGEVVHRIAGARLAQRTPLTVEFPVPRFRGPAWLVCFPADPADSLVELLPESLHRLKVG</sequence>
<keyword evidence="2" id="KW-0067">ATP-binding</keyword>
<evidence type="ECO:0008006" key="7">
    <source>
        <dbReference type="Google" id="ProtNLM"/>
    </source>
</evidence>
<reference evidence="5 6" key="1">
    <citation type="journal article" date="2019" name="Int. J. Syst. Evol. Microbiol.">
        <title>The Global Catalogue of Microorganisms (GCM) 10K type strain sequencing project: providing services to taxonomists for standard genome sequencing and annotation.</title>
        <authorList>
            <consortium name="The Broad Institute Genomics Platform"/>
            <consortium name="The Broad Institute Genome Sequencing Center for Infectious Disease"/>
            <person name="Wu L."/>
            <person name="Ma J."/>
        </authorList>
    </citation>
    <scope>NUCLEOTIDE SEQUENCE [LARGE SCALE GENOMIC DNA]</scope>
    <source>
        <strain evidence="5 6">JCM 16013</strain>
    </source>
</reference>
<dbReference type="InterPro" id="IPR013126">
    <property type="entry name" value="Hsp_70_fam"/>
</dbReference>
<evidence type="ECO:0000313" key="6">
    <source>
        <dbReference type="Proteomes" id="UP001499854"/>
    </source>
</evidence>
<keyword evidence="3" id="KW-0143">Chaperone</keyword>
<keyword evidence="1" id="KW-0547">Nucleotide-binding</keyword>
<evidence type="ECO:0000256" key="1">
    <source>
        <dbReference type="ARBA" id="ARBA00022741"/>
    </source>
</evidence>
<dbReference type="EMBL" id="BAAAQM010000007">
    <property type="protein sequence ID" value="GAA1961268.1"/>
    <property type="molecule type" value="Genomic_DNA"/>
</dbReference>
<dbReference type="SUPFAM" id="SSF53067">
    <property type="entry name" value="Actin-like ATPase domain"/>
    <property type="match status" value="1"/>
</dbReference>
<evidence type="ECO:0000256" key="4">
    <source>
        <dbReference type="SAM" id="MobiDB-lite"/>
    </source>
</evidence>
<organism evidence="5 6">
    <name type="scientific">Catenulispora subtropica</name>
    <dbReference type="NCBI Taxonomy" id="450798"/>
    <lineage>
        <taxon>Bacteria</taxon>
        <taxon>Bacillati</taxon>
        <taxon>Actinomycetota</taxon>
        <taxon>Actinomycetes</taxon>
        <taxon>Catenulisporales</taxon>
        <taxon>Catenulisporaceae</taxon>
        <taxon>Catenulispora</taxon>
    </lineage>
</organism>
<dbReference type="RefSeq" id="WP_344656417.1">
    <property type="nucleotide sequence ID" value="NZ_BAAAQM010000007.1"/>
</dbReference>
<dbReference type="Gene3D" id="3.30.420.40">
    <property type="match status" value="2"/>
</dbReference>
<gene>
    <name evidence="5" type="ORF">GCM10009838_17280</name>
</gene>
<name>A0ABN2R0A2_9ACTN</name>
<feature type="compositionally biased region" description="Polar residues" evidence="4">
    <location>
        <begin position="285"/>
        <end position="301"/>
    </location>
</feature>
<proteinExistence type="predicted"/>
<comment type="caution">
    <text evidence="5">The sequence shown here is derived from an EMBL/GenBank/DDBJ whole genome shotgun (WGS) entry which is preliminary data.</text>
</comment>
<keyword evidence="6" id="KW-1185">Reference proteome</keyword>
<dbReference type="Proteomes" id="UP001499854">
    <property type="component" value="Unassembled WGS sequence"/>
</dbReference>
<evidence type="ECO:0000313" key="5">
    <source>
        <dbReference type="EMBL" id="GAA1961268.1"/>
    </source>
</evidence>
<evidence type="ECO:0000256" key="3">
    <source>
        <dbReference type="ARBA" id="ARBA00023186"/>
    </source>
</evidence>
<accession>A0ABN2R0A2</accession>
<evidence type="ECO:0000256" key="2">
    <source>
        <dbReference type="ARBA" id="ARBA00022840"/>
    </source>
</evidence>
<dbReference type="InterPro" id="IPR043129">
    <property type="entry name" value="ATPase_NBD"/>
</dbReference>